<evidence type="ECO:0000313" key="2">
    <source>
        <dbReference type="EMBL" id="MDF9747961.1"/>
    </source>
</evidence>
<evidence type="ECO:0000313" key="3">
    <source>
        <dbReference type="Proteomes" id="UP001154061"/>
    </source>
</evidence>
<keyword evidence="3" id="KW-1185">Reference proteome</keyword>
<organism evidence="2 3">
    <name type="scientific">Natrinema salsiterrestre</name>
    <dbReference type="NCBI Taxonomy" id="2950540"/>
    <lineage>
        <taxon>Archaea</taxon>
        <taxon>Methanobacteriati</taxon>
        <taxon>Methanobacteriota</taxon>
        <taxon>Stenosarchaea group</taxon>
        <taxon>Halobacteria</taxon>
        <taxon>Halobacteriales</taxon>
        <taxon>Natrialbaceae</taxon>
        <taxon>Natrinema</taxon>
    </lineage>
</organism>
<keyword evidence="1" id="KW-1133">Transmembrane helix</keyword>
<protein>
    <submittedName>
        <fullName evidence="2">Uncharacterized protein</fullName>
    </submittedName>
</protein>
<evidence type="ECO:0000256" key="1">
    <source>
        <dbReference type="SAM" id="Phobius"/>
    </source>
</evidence>
<dbReference type="AlphaFoldDB" id="A0A9Q4Q3V8"/>
<dbReference type="EMBL" id="JAMQOT010000010">
    <property type="protein sequence ID" value="MDF9747961.1"/>
    <property type="molecule type" value="Genomic_DNA"/>
</dbReference>
<dbReference type="RefSeq" id="WP_277524460.1">
    <property type="nucleotide sequence ID" value="NZ_JAMQOT010000010.1"/>
</dbReference>
<proteinExistence type="predicted"/>
<keyword evidence="1" id="KW-0472">Membrane</keyword>
<name>A0A9Q4Q3V8_9EURY</name>
<gene>
    <name evidence="2" type="ORF">NDI89_20530</name>
</gene>
<keyword evidence="1" id="KW-0812">Transmembrane</keyword>
<comment type="caution">
    <text evidence="2">The sequence shown here is derived from an EMBL/GenBank/DDBJ whole genome shotgun (WGS) entry which is preliminary data.</text>
</comment>
<reference evidence="2" key="1">
    <citation type="submission" date="2022-06" db="EMBL/GenBank/DDBJ databases">
        <title>Natrinema sp. a new haloarchaeum isolate from saline soil.</title>
        <authorList>
            <person name="Strakova D."/>
            <person name="Galisteo C."/>
            <person name="Sanchez-Porro C."/>
            <person name="Ventosa A."/>
        </authorList>
    </citation>
    <scope>NUCLEOTIDE SEQUENCE</scope>
    <source>
        <strain evidence="2">S1CR25-10</strain>
    </source>
</reference>
<dbReference type="Proteomes" id="UP001154061">
    <property type="component" value="Unassembled WGS sequence"/>
</dbReference>
<feature type="transmembrane region" description="Helical" evidence="1">
    <location>
        <begin position="55"/>
        <end position="72"/>
    </location>
</feature>
<sequence>MYELIEFASTYPALAMVAVLASILVYAKAKDTVYGQPRDGGNFDKYRTTRVKETYRYASYTIALGVLVWLFQSSQFLS</sequence>
<accession>A0A9Q4Q3V8</accession>
<feature type="transmembrane region" description="Helical" evidence="1">
    <location>
        <begin position="12"/>
        <end position="29"/>
    </location>
</feature>